<feature type="region of interest" description="Disordered" evidence="1">
    <location>
        <begin position="42"/>
        <end position="89"/>
    </location>
</feature>
<comment type="caution">
    <text evidence="2">The sequence shown here is derived from an EMBL/GenBank/DDBJ whole genome shotgun (WGS) entry which is preliminary data.</text>
</comment>
<dbReference type="AlphaFoldDB" id="A0AAD8B6N3"/>
<accession>A0AAD8B6N3</accession>
<feature type="compositionally biased region" description="Polar residues" evidence="1">
    <location>
        <begin position="77"/>
        <end position="86"/>
    </location>
</feature>
<gene>
    <name evidence="2" type="ORF">Bpfe_022102</name>
</gene>
<dbReference type="Proteomes" id="UP001233172">
    <property type="component" value="Unassembled WGS sequence"/>
</dbReference>
<dbReference type="EMBL" id="JASAOG010000137">
    <property type="protein sequence ID" value="KAK0048487.1"/>
    <property type="molecule type" value="Genomic_DNA"/>
</dbReference>
<feature type="compositionally biased region" description="Polar residues" evidence="1">
    <location>
        <begin position="43"/>
        <end position="59"/>
    </location>
</feature>
<protein>
    <submittedName>
        <fullName evidence="2">Uncharacterized protein</fullName>
    </submittedName>
</protein>
<keyword evidence="3" id="KW-1185">Reference proteome</keyword>
<name>A0AAD8B6N3_BIOPF</name>
<evidence type="ECO:0000313" key="3">
    <source>
        <dbReference type="Proteomes" id="UP001233172"/>
    </source>
</evidence>
<evidence type="ECO:0000256" key="1">
    <source>
        <dbReference type="SAM" id="MobiDB-lite"/>
    </source>
</evidence>
<organism evidence="2 3">
    <name type="scientific">Biomphalaria pfeifferi</name>
    <name type="common">Bloodfluke planorb</name>
    <name type="synonym">Freshwater snail</name>
    <dbReference type="NCBI Taxonomy" id="112525"/>
    <lineage>
        <taxon>Eukaryota</taxon>
        <taxon>Metazoa</taxon>
        <taxon>Spiralia</taxon>
        <taxon>Lophotrochozoa</taxon>
        <taxon>Mollusca</taxon>
        <taxon>Gastropoda</taxon>
        <taxon>Heterobranchia</taxon>
        <taxon>Euthyneura</taxon>
        <taxon>Panpulmonata</taxon>
        <taxon>Hygrophila</taxon>
        <taxon>Lymnaeoidea</taxon>
        <taxon>Planorbidae</taxon>
        <taxon>Biomphalaria</taxon>
    </lineage>
</organism>
<reference evidence="2" key="1">
    <citation type="journal article" date="2023" name="PLoS Negl. Trop. Dis.">
        <title>A genome sequence for Biomphalaria pfeifferi, the major vector snail for the human-infecting parasite Schistosoma mansoni.</title>
        <authorList>
            <person name="Bu L."/>
            <person name="Lu L."/>
            <person name="Laidemitt M.R."/>
            <person name="Zhang S.M."/>
            <person name="Mutuku M."/>
            <person name="Mkoji G."/>
            <person name="Steinauer M."/>
            <person name="Loker E.S."/>
        </authorList>
    </citation>
    <scope>NUCLEOTIDE SEQUENCE</scope>
    <source>
        <strain evidence="2">KasaAsao</strain>
    </source>
</reference>
<sequence>MAANQALNIPLEEYTLPLPPEAANSTSGFQYRGRLFRPFSATYRPSDSNEEAVQSFSSNHLKKPPRAQSAKGRLEKQTNLTTSENSDYQDKRLQSVVNLNLVSDISSLNLTTHKSKNDSCKPKNAFKKFIKCIGDPDISDTSKNPNLVLPCVQGVKVKQKVSEDKPAVQDVWINFVSPQPEIIHNVKQELSDNKLNDDLTNLALGTKLEDSENKKNLKSNERKLPSTLRPLEPWLKHSTAIEVVGLEANNCWVFLSHDYESEDLPELPAPQSANQDLPYTCIVETPRKPVRKKYKHAVVNGDFEKEDKNHNHKRKENESSSISFIRNVLAQNGAREIVQEIQELEDLMKGIVSKNSTCSFVQFQDEILKAKSLAARLTAKQDVSKASEKTDTFGLLKLYKDHDEIMKLLLRRRDHCLQDLAKLCADVNMCNKTLSFIK</sequence>
<reference evidence="2" key="2">
    <citation type="submission" date="2023-04" db="EMBL/GenBank/DDBJ databases">
        <authorList>
            <person name="Bu L."/>
            <person name="Lu L."/>
            <person name="Laidemitt M.R."/>
            <person name="Zhang S.M."/>
            <person name="Mutuku M."/>
            <person name="Mkoji G."/>
            <person name="Steinauer M."/>
            <person name="Loker E.S."/>
        </authorList>
    </citation>
    <scope>NUCLEOTIDE SEQUENCE</scope>
    <source>
        <strain evidence="2">KasaAsao</strain>
        <tissue evidence="2">Whole Snail</tissue>
    </source>
</reference>
<evidence type="ECO:0000313" key="2">
    <source>
        <dbReference type="EMBL" id="KAK0048487.1"/>
    </source>
</evidence>
<proteinExistence type="predicted"/>